<keyword evidence="4" id="KW-1185">Reference proteome</keyword>
<reference evidence="3" key="1">
    <citation type="submission" date="2022-01" db="EMBL/GenBank/DDBJ databases">
        <title>Whole genome-based taxonomy of the Shewanellaceae.</title>
        <authorList>
            <person name="Martin-Rodriguez A.J."/>
        </authorList>
    </citation>
    <scope>NUCLEOTIDE SEQUENCE</scope>
    <source>
        <strain evidence="3">DSM 23803</strain>
    </source>
</reference>
<feature type="domain" description="DUF4440" evidence="2">
    <location>
        <begin position="42"/>
        <end position="160"/>
    </location>
</feature>
<organism evidence="3 4">
    <name type="scientific">Shewanella algicola</name>
    <dbReference type="NCBI Taxonomy" id="640633"/>
    <lineage>
        <taxon>Bacteria</taxon>
        <taxon>Pseudomonadati</taxon>
        <taxon>Pseudomonadota</taxon>
        <taxon>Gammaproteobacteria</taxon>
        <taxon>Alteromonadales</taxon>
        <taxon>Shewanellaceae</taxon>
        <taxon>Shewanella</taxon>
    </lineage>
</organism>
<keyword evidence="1" id="KW-0732">Signal</keyword>
<dbReference type="Proteomes" id="UP001139408">
    <property type="component" value="Unassembled WGS sequence"/>
</dbReference>
<dbReference type="RefSeq" id="WP_229779910.1">
    <property type="nucleotide sequence ID" value="NZ_BMQI01000006.1"/>
</dbReference>
<dbReference type="AlphaFoldDB" id="A0A9X1Z399"/>
<name>A0A9X1Z399_9GAMM</name>
<proteinExistence type="predicted"/>
<dbReference type="SUPFAM" id="SSF54427">
    <property type="entry name" value="NTF2-like"/>
    <property type="match status" value="1"/>
</dbReference>
<dbReference type="EMBL" id="JAKILJ010000005">
    <property type="protein sequence ID" value="MCL1104298.1"/>
    <property type="molecule type" value="Genomic_DNA"/>
</dbReference>
<sequence>MKKILIRLNTLRITGALLALGLCITTLNAVAAETVPHKTLNANFTQLADAFEHLDLSSIEQIYTEDAVYISETQDKGIINGKANIVSLYTRFFDKIKRKQAKLEVDFRVVVRHIDKNTATDVGYYLVRFHPGADSGEPVSEFAGKFVTIFAKDRDGHWRISVDSNTHATPQFYYDAKPVPNLYYGRQFISSPHADTSSQP</sequence>
<protein>
    <submittedName>
        <fullName evidence="3">Nuclear transport factor 2 family protein</fullName>
    </submittedName>
</protein>
<evidence type="ECO:0000259" key="2">
    <source>
        <dbReference type="Pfam" id="PF14534"/>
    </source>
</evidence>
<feature type="chain" id="PRO_5040826638" evidence="1">
    <location>
        <begin position="32"/>
        <end position="200"/>
    </location>
</feature>
<dbReference type="InterPro" id="IPR032710">
    <property type="entry name" value="NTF2-like_dom_sf"/>
</dbReference>
<evidence type="ECO:0000313" key="3">
    <source>
        <dbReference type="EMBL" id="MCL1104298.1"/>
    </source>
</evidence>
<comment type="caution">
    <text evidence="3">The sequence shown here is derived from an EMBL/GenBank/DDBJ whole genome shotgun (WGS) entry which is preliminary data.</text>
</comment>
<dbReference type="Gene3D" id="3.10.450.50">
    <property type="match status" value="1"/>
</dbReference>
<dbReference type="Pfam" id="PF14534">
    <property type="entry name" value="DUF4440"/>
    <property type="match status" value="1"/>
</dbReference>
<dbReference type="InterPro" id="IPR027843">
    <property type="entry name" value="DUF4440"/>
</dbReference>
<accession>A0A9X1Z399</accession>
<evidence type="ECO:0000256" key="1">
    <source>
        <dbReference type="SAM" id="SignalP"/>
    </source>
</evidence>
<gene>
    <name evidence="3" type="ORF">L2749_03360</name>
</gene>
<feature type="signal peptide" evidence="1">
    <location>
        <begin position="1"/>
        <end position="31"/>
    </location>
</feature>
<evidence type="ECO:0000313" key="4">
    <source>
        <dbReference type="Proteomes" id="UP001139408"/>
    </source>
</evidence>